<sequence>MPKPSPELKKKRANANRKKKRKERREKASDARPDLTDAWRVLGLPAKMAEPHHTIFVDYWRNLERFELTLIKHGPASVKDLEALFGRTQKFVERAIATLFELGGPVVYATPMPGERGNKYSYASGGRAVFPDNQSLYESRVPDRRPS</sequence>
<evidence type="ECO:0000313" key="2">
    <source>
        <dbReference type="EMBL" id="QDV87170.1"/>
    </source>
</evidence>
<proteinExistence type="predicted"/>
<dbReference type="RefSeq" id="WP_145218701.1">
    <property type="nucleotide sequence ID" value="NZ_CP036432.1"/>
</dbReference>
<dbReference type="Proteomes" id="UP000318081">
    <property type="component" value="Chromosome"/>
</dbReference>
<name>A0ABX5Y0A3_9BACT</name>
<protein>
    <submittedName>
        <fullName evidence="2">Uncharacterized protein</fullName>
    </submittedName>
</protein>
<gene>
    <name evidence="2" type="ORF">TBK1r_61990</name>
</gene>
<evidence type="ECO:0000256" key="1">
    <source>
        <dbReference type="SAM" id="MobiDB-lite"/>
    </source>
</evidence>
<keyword evidence="3" id="KW-1185">Reference proteome</keyword>
<accession>A0ABX5Y0A3</accession>
<organism evidence="2 3">
    <name type="scientific">Stieleria magnilauensis</name>
    <dbReference type="NCBI Taxonomy" id="2527963"/>
    <lineage>
        <taxon>Bacteria</taxon>
        <taxon>Pseudomonadati</taxon>
        <taxon>Planctomycetota</taxon>
        <taxon>Planctomycetia</taxon>
        <taxon>Pirellulales</taxon>
        <taxon>Pirellulaceae</taxon>
        <taxon>Stieleria</taxon>
    </lineage>
</organism>
<dbReference type="EMBL" id="CP036432">
    <property type="protein sequence ID" value="QDV87170.1"/>
    <property type="molecule type" value="Genomic_DNA"/>
</dbReference>
<feature type="compositionally biased region" description="Basic residues" evidence="1">
    <location>
        <begin position="9"/>
        <end position="24"/>
    </location>
</feature>
<evidence type="ECO:0000313" key="3">
    <source>
        <dbReference type="Proteomes" id="UP000318081"/>
    </source>
</evidence>
<feature type="region of interest" description="Disordered" evidence="1">
    <location>
        <begin position="1"/>
        <end position="32"/>
    </location>
</feature>
<reference evidence="2 3" key="1">
    <citation type="submission" date="2019-02" db="EMBL/GenBank/DDBJ databases">
        <title>Deep-cultivation of Planctomycetes and their phenomic and genomic characterization uncovers novel biology.</title>
        <authorList>
            <person name="Wiegand S."/>
            <person name="Jogler M."/>
            <person name="Boedeker C."/>
            <person name="Pinto D."/>
            <person name="Vollmers J."/>
            <person name="Rivas-Marin E."/>
            <person name="Kohn T."/>
            <person name="Peeters S.H."/>
            <person name="Heuer A."/>
            <person name="Rast P."/>
            <person name="Oberbeckmann S."/>
            <person name="Bunk B."/>
            <person name="Jeske O."/>
            <person name="Meyerdierks A."/>
            <person name="Storesund J.E."/>
            <person name="Kallscheuer N."/>
            <person name="Luecker S."/>
            <person name="Lage O.M."/>
            <person name="Pohl T."/>
            <person name="Merkel B.J."/>
            <person name="Hornburger P."/>
            <person name="Mueller R.-W."/>
            <person name="Bruemmer F."/>
            <person name="Labrenz M."/>
            <person name="Spormann A.M."/>
            <person name="Op den Camp H."/>
            <person name="Overmann J."/>
            <person name="Amann R."/>
            <person name="Jetten M.S.M."/>
            <person name="Mascher T."/>
            <person name="Medema M.H."/>
            <person name="Devos D.P."/>
            <person name="Kaster A.-K."/>
            <person name="Ovreas L."/>
            <person name="Rohde M."/>
            <person name="Galperin M.Y."/>
            <person name="Jogler C."/>
        </authorList>
    </citation>
    <scope>NUCLEOTIDE SEQUENCE [LARGE SCALE GENOMIC DNA]</scope>
    <source>
        <strain evidence="2 3">TBK1r</strain>
    </source>
</reference>